<evidence type="ECO:0000256" key="8">
    <source>
        <dbReference type="HAMAP-Rule" id="MF_01255"/>
    </source>
</evidence>
<evidence type="ECO:0000313" key="11">
    <source>
        <dbReference type="Proteomes" id="UP001501461"/>
    </source>
</evidence>
<evidence type="ECO:0000313" key="10">
    <source>
        <dbReference type="EMBL" id="GAA2028229.1"/>
    </source>
</evidence>
<dbReference type="CDD" id="cd06978">
    <property type="entry name" value="cupin_EctC"/>
    <property type="match status" value="1"/>
</dbReference>
<evidence type="ECO:0000256" key="9">
    <source>
        <dbReference type="SAM" id="MobiDB-lite"/>
    </source>
</evidence>
<organism evidence="10 11">
    <name type="scientific">Yaniella flava</name>
    <dbReference type="NCBI Taxonomy" id="287930"/>
    <lineage>
        <taxon>Bacteria</taxon>
        <taxon>Bacillati</taxon>
        <taxon>Actinomycetota</taxon>
        <taxon>Actinomycetes</taxon>
        <taxon>Micrococcales</taxon>
        <taxon>Micrococcaceae</taxon>
        <taxon>Yaniella</taxon>
    </lineage>
</organism>
<evidence type="ECO:0000256" key="5">
    <source>
        <dbReference type="ARBA" id="ARBA00023239"/>
    </source>
</evidence>
<gene>
    <name evidence="8" type="primary">ectC</name>
    <name evidence="10" type="ORF">GCM10009720_05030</name>
</gene>
<dbReference type="HAMAP" id="MF_01255">
    <property type="entry name" value="Ectoine_synth"/>
    <property type="match status" value="1"/>
</dbReference>
<feature type="compositionally biased region" description="Polar residues" evidence="9">
    <location>
        <begin position="147"/>
        <end position="157"/>
    </location>
</feature>
<evidence type="ECO:0000256" key="6">
    <source>
        <dbReference type="ARBA" id="ARBA00033271"/>
    </source>
</evidence>
<dbReference type="Gene3D" id="2.60.120.10">
    <property type="entry name" value="Jelly Rolls"/>
    <property type="match status" value="1"/>
</dbReference>
<protein>
    <recommendedName>
        <fullName evidence="4 8">L-ectoine synthase</fullName>
        <ecNumber evidence="3 8">4.2.1.108</ecNumber>
    </recommendedName>
    <alternativeName>
        <fullName evidence="6 8">N-acetyldiaminobutyrate dehydratase</fullName>
    </alternativeName>
</protein>
<feature type="region of interest" description="Disordered" evidence="9">
    <location>
        <begin position="129"/>
        <end position="157"/>
    </location>
</feature>
<dbReference type="InterPro" id="IPR014710">
    <property type="entry name" value="RmlC-like_jellyroll"/>
</dbReference>
<keyword evidence="5 8" id="KW-0456">Lyase</keyword>
<comment type="pathway">
    <text evidence="1 8">Amine and polyamine biosynthesis; ectoine biosynthesis; L-ectoine from L-aspartate 4-semialdehyde: step 3/3.</text>
</comment>
<dbReference type="NCBIfam" id="NF009806">
    <property type="entry name" value="PRK13290.1"/>
    <property type="match status" value="1"/>
</dbReference>
<dbReference type="Pfam" id="PF06339">
    <property type="entry name" value="Ectoine_synth"/>
    <property type="match status" value="1"/>
</dbReference>
<dbReference type="PANTHER" id="PTHR39289">
    <property type="match status" value="1"/>
</dbReference>
<sequence>MIVSQLEDLNDTERDVKSETWRSRRIVLAREGVGFSMHDTVIYAGTTSTFHYENHIEAVYCVQGEGTLTNEETGEVHQLRDGTLYLLDGHEKHTVRATTELRMACVFNPPVTGRETHNEAGVYPLVTEEAADRKVPTGARVGEESKIASQADVSVKS</sequence>
<evidence type="ECO:0000256" key="7">
    <source>
        <dbReference type="ARBA" id="ARBA00048714"/>
    </source>
</evidence>
<comment type="catalytic activity">
    <reaction evidence="7 8">
        <text>(2S)-4-acetamido-2-aminobutanoate = L-ectoine + H2O</text>
        <dbReference type="Rhea" id="RHEA:17281"/>
        <dbReference type="ChEBI" id="CHEBI:15377"/>
        <dbReference type="ChEBI" id="CHEBI:58515"/>
        <dbReference type="ChEBI" id="CHEBI:58929"/>
        <dbReference type="EC" id="4.2.1.108"/>
    </reaction>
</comment>
<dbReference type="InterPro" id="IPR011051">
    <property type="entry name" value="RmlC_Cupin_sf"/>
</dbReference>
<comment type="similarity">
    <text evidence="2 8">Belongs to the ectoine synthase family.</text>
</comment>
<accession>A0ABN2U577</accession>
<keyword evidence="11" id="KW-1185">Reference proteome</keyword>
<comment type="caution">
    <text evidence="10">The sequence shown here is derived from an EMBL/GenBank/DDBJ whole genome shotgun (WGS) entry which is preliminary data.</text>
</comment>
<dbReference type="PANTHER" id="PTHR39289:SF1">
    <property type="entry name" value="L-ECTOINE SYNTHASE"/>
    <property type="match status" value="1"/>
</dbReference>
<dbReference type="InterPro" id="IPR010462">
    <property type="entry name" value="Ectoine_synth"/>
</dbReference>
<evidence type="ECO:0000256" key="4">
    <source>
        <dbReference type="ARBA" id="ARBA00019707"/>
    </source>
</evidence>
<reference evidence="10 11" key="1">
    <citation type="journal article" date="2019" name="Int. J. Syst. Evol. Microbiol.">
        <title>The Global Catalogue of Microorganisms (GCM) 10K type strain sequencing project: providing services to taxonomists for standard genome sequencing and annotation.</title>
        <authorList>
            <consortium name="The Broad Institute Genomics Platform"/>
            <consortium name="The Broad Institute Genome Sequencing Center for Infectious Disease"/>
            <person name="Wu L."/>
            <person name="Ma J."/>
        </authorList>
    </citation>
    <scope>NUCLEOTIDE SEQUENCE [LARGE SCALE GENOMIC DNA]</scope>
    <source>
        <strain evidence="10 11">JCM 13595</strain>
    </source>
</reference>
<dbReference type="EMBL" id="BAAAMN010000008">
    <property type="protein sequence ID" value="GAA2028229.1"/>
    <property type="molecule type" value="Genomic_DNA"/>
</dbReference>
<evidence type="ECO:0000256" key="3">
    <source>
        <dbReference type="ARBA" id="ARBA00013192"/>
    </source>
</evidence>
<dbReference type="SUPFAM" id="SSF51182">
    <property type="entry name" value="RmlC-like cupins"/>
    <property type="match status" value="1"/>
</dbReference>
<feature type="compositionally biased region" description="Basic and acidic residues" evidence="9">
    <location>
        <begin position="130"/>
        <end position="146"/>
    </location>
</feature>
<dbReference type="EC" id="4.2.1.108" evidence="3 8"/>
<evidence type="ECO:0000256" key="2">
    <source>
        <dbReference type="ARBA" id="ARBA00009637"/>
    </source>
</evidence>
<dbReference type="Proteomes" id="UP001501461">
    <property type="component" value="Unassembled WGS sequence"/>
</dbReference>
<proteinExistence type="inferred from homology"/>
<evidence type="ECO:0000256" key="1">
    <source>
        <dbReference type="ARBA" id="ARBA00005181"/>
    </source>
</evidence>
<name>A0ABN2U577_9MICC</name>
<comment type="function">
    <text evidence="8">Catalyzes the circularization of gamma-N-acetyl-alpha,gamma-diaminobutyric acid (ADABA) to ectoine (1,4,5,6-tetrahydro-2-methyl-4-pyrimidine carboxylic acid), which is an excellent osmoprotectant.</text>
</comment>